<evidence type="ECO:0000256" key="4">
    <source>
        <dbReference type="ARBA" id="ARBA00023134"/>
    </source>
</evidence>
<feature type="binding site" evidence="7">
    <location>
        <position position="47"/>
    </location>
    <ligand>
        <name>Mg(2+)</name>
        <dbReference type="ChEBI" id="CHEBI:18420"/>
    </ligand>
</feature>
<dbReference type="EMBL" id="IACT01004267">
    <property type="protein sequence ID" value="LAC23465.1"/>
    <property type="molecule type" value="mRNA"/>
</dbReference>
<evidence type="ECO:0000256" key="7">
    <source>
        <dbReference type="PIRSR" id="PIRSR601019-2"/>
    </source>
</evidence>
<sequence>MGNLCSRGAEEIQTSERNRCINESLESDRKKQVKKLLFLGAGESGKSTLFKQISSLYTDGLDAEEIASYKPLIANNVLSAMKILIFQANDLGERFKIEGCQISEDKFDSKNFIEGLATDSILTVEISKHLLSLWNDPGVVKTFKNRAKFQIMDTTKYFMENLTRIADSKYIPTEQDILSTRVRTTGIADLDFMVDKEHFKLLDVGGQKNERKKWIHCFEDVTAVLFVAAISEYDQLLFEDDETNRLTEALAVFREIVNSQWFNNSEMILFLNKRDLFKEKLQNVPLSTYFPEYEGEDDLNKGYEFMKQLFCKQITGERSIYVHITCATDKAVMEVIFASVLDIIIRQSLEKAGLT</sequence>
<dbReference type="SUPFAM" id="SSF52540">
    <property type="entry name" value="P-loop containing nucleoside triphosphate hydrolases"/>
    <property type="match status" value="1"/>
</dbReference>
<dbReference type="Pfam" id="PF00503">
    <property type="entry name" value="G-alpha"/>
    <property type="match status" value="1"/>
</dbReference>
<name>A0A6A7G080_9CRUS</name>
<keyword evidence="3 7" id="KW-0460">Magnesium</keyword>
<dbReference type="GO" id="GO:0001664">
    <property type="term" value="F:G protein-coupled receptor binding"/>
    <property type="evidence" value="ECO:0007669"/>
    <property type="project" value="TreeGrafter"/>
</dbReference>
<dbReference type="GO" id="GO:0003924">
    <property type="term" value="F:GTPase activity"/>
    <property type="evidence" value="ECO:0007669"/>
    <property type="project" value="InterPro"/>
</dbReference>
<dbReference type="GO" id="GO:0031683">
    <property type="term" value="F:G-protein beta/gamma-subunit complex binding"/>
    <property type="evidence" value="ECO:0007669"/>
    <property type="project" value="InterPro"/>
</dbReference>
<dbReference type="SUPFAM" id="SSF47895">
    <property type="entry name" value="Transducin (alpha subunit), insertion domain"/>
    <property type="match status" value="1"/>
</dbReference>
<keyword evidence="2 6" id="KW-0547">Nucleotide-binding</keyword>
<dbReference type="AlphaFoldDB" id="A0A6A7G080"/>
<evidence type="ECO:0000256" key="2">
    <source>
        <dbReference type="ARBA" id="ARBA00022741"/>
    </source>
</evidence>
<dbReference type="GO" id="GO:0007188">
    <property type="term" value="P:adenylate cyclase-modulating G protein-coupled receptor signaling pathway"/>
    <property type="evidence" value="ECO:0007669"/>
    <property type="project" value="TreeGrafter"/>
</dbReference>
<dbReference type="InterPro" id="IPR001019">
    <property type="entry name" value="Gprotein_alpha_su"/>
</dbReference>
<dbReference type="GO" id="GO:0005525">
    <property type="term" value="F:GTP binding"/>
    <property type="evidence" value="ECO:0007669"/>
    <property type="project" value="UniProtKB-KW"/>
</dbReference>
<dbReference type="CDD" id="cd00066">
    <property type="entry name" value="G-alpha"/>
    <property type="match status" value="1"/>
</dbReference>
<dbReference type="InterPro" id="IPR027417">
    <property type="entry name" value="P-loop_NTPase"/>
</dbReference>
<keyword evidence="1 7" id="KW-0479">Metal-binding</keyword>
<evidence type="ECO:0000313" key="8">
    <source>
        <dbReference type="EMBL" id="LAC23465.1"/>
    </source>
</evidence>
<dbReference type="Gene3D" id="1.10.400.10">
    <property type="entry name" value="GI Alpha 1, domain 2-like"/>
    <property type="match status" value="1"/>
</dbReference>
<dbReference type="PRINTS" id="PR00318">
    <property type="entry name" value="GPROTEINA"/>
</dbReference>
<evidence type="ECO:0000256" key="1">
    <source>
        <dbReference type="ARBA" id="ARBA00022723"/>
    </source>
</evidence>
<dbReference type="GO" id="GO:0005737">
    <property type="term" value="C:cytoplasm"/>
    <property type="evidence" value="ECO:0007669"/>
    <property type="project" value="TreeGrafter"/>
</dbReference>
<feature type="binding site" evidence="6">
    <location>
        <begin position="203"/>
        <end position="207"/>
    </location>
    <ligand>
        <name>GTP</name>
        <dbReference type="ChEBI" id="CHEBI:37565"/>
    </ligand>
</feature>
<dbReference type="GO" id="GO:0005834">
    <property type="term" value="C:heterotrimeric G-protein complex"/>
    <property type="evidence" value="ECO:0007669"/>
    <property type="project" value="TreeGrafter"/>
</dbReference>
<feature type="binding site" evidence="7">
    <location>
        <position position="184"/>
    </location>
    <ligand>
        <name>Mg(2+)</name>
        <dbReference type="ChEBI" id="CHEBI:18420"/>
    </ligand>
</feature>
<organism evidence="8">
    <name type="scientific">Hirondellea gigas</name>
    <dbReference type="NCBI Taxonomy" id="1518452"/>
    <lineage>
        <taxon>Eukaryota</taxon>
        <taxon>Metazoa</taxon>
        <taxon>Ecdysozoa</taxon>
        <taxon>Arthropoda</taxon>
        <taxon>Crustacea</taxon>
        <taxon>Multicrustacea</taxon>
        <taxon>Malacostraca</taxon>
        <taxon>Eumalacostraca</taxon>
        <taxon>Peracarida</taxon>
        <taxon>Amphipoda</taxon>
        <taxon>Amphilochidea</taxon>
        <taxon>Lysianassida</taxon>
        <taxon>Lysianassidira</taxon>
        <taxon>Lysianassoidea</taxon>
        <taxon>Lysianassidae</taxon>
        <taxon>Hirondellea</taxon>
    </lineage>
</organism>
<feature type="binding site" evidence="6">
    <location>
        <begin position="43"/>
        <end position="48"/>
    </location>
    <ligand>
        <name>GTP</name>
        <dbReference type="ChEBI" id="CHEBI:37565"/>
    </ligand>
</feature>
<feature type="binding site" evidence="6">
    <location>
        <position position="327"/>
    </location>
    <ligand>
        <name>GTP</name>
        <dbReference type="ChEBI" id="CHEBI:37565"/>
    </ligand>
</feature>
<dbReference type="PANTHER" id="PTHR10218">
    <property type="entry name" value="GTP-BINDING PROTEIN ALPHA SUBUNIT"/>
    <property type="match status" value="1"/>
</dbReference>
<dbReference type="GO" id="GO:0046872">
    <property type="term" value="F:metal ion binding"/>
    <property type="evidence" value="ECO:0007669"/>
    <property type="project" value="UniProtKB-KW"/>
</dbReference>
<dbReference type="FunFam" id="3.40.50.300:FF:000563">
    <property type="entry name" value="Guanine nucleotide-binding protein alpha subunit"/>
    <property type="match status" value="1"/>
</dbReference>
<accession>A0A6A7G080</accession>
<dbReference type="InterPro" id="IPR011025">
    <property type="entry name" value="GproteinA_insert"/>
</dbReference>
<feature type="binding site" evidence="6">
    <location>
        <begin position="272"/>
        <end position="275"/>
    </location>
    <ligand>
        <name>GTP</name>
        <dbReference type="ChEBI" id="CHEBI:37565"/>
    </ligand>
</feature>
<dbReference type="Gene3D" id="3.40.50.300">
    <property type="entry name" value="P-loop containing nucleotide triphosphate hydrolases"/>
    <property type="match status" value="1"/>
</dbReference>
<keyword evidence="4 6" id="KW-0342">GTP-binding</keyword>
<evidence type="ECO:0000256" key="3">
    <source>
        <dbReference type="ARBA" id="ARBA00022842"/>
    </source>
</evidence>
<feature type="binding site" evidence="6">
    <location>
        <begin position="178"/>
        <end position="184"/>
    </location>
    <ligand>
        <name>GTP</name>
        <dbReference type="ChEBI" id="CHEBI:37565"/>
    </ligand>
</feature>
<keyword evidence="5" id="KW-0807">Transducer</keyword>
<evidence type="ECO:0000256" key="6">
    <source>
        <dbReference type="PIRSR" id="PIRSR601019-1"/>
    </source>
</evidence>
<proteinExistence type="evidence at transcript level"/>
<evidence type="ECO:0000256" key="5">
    <source>
        <dbReference type="ARBA" id="ARBA00023224"/>
    </source>
</evidence>
<protein>
    <submittedName>
        <fullName evidence="8">G-protein subunit alpha 2</fullName>
    </submittedName>
</protein>
<dbReference type="PANTHER" id="PTHR10218:SF302">
    <property type="entry name" value="GUANINE NUCLEOTIDE-BINDING PROTEIN ALPHA-5 SUBUNIT"/>
    <property type="match status" value="1"/>
</dbReference>
<dbReference type="PROSITE" id="PS51882">
    <property type="entry name" value="G_ALPHA"/>
    <property type="match status" value="1"/>
</dbReference>
<reference evidence="8" key="1">
    <citation type="submission" date="2017-11" db="EMBL/GenBank/DDBJ databases">
        <title>The sensing device of the deep-sea amphipod.</title>
        <authorList>
            <person name="Kobayashi H."/>
            <person name="Nagahama T."/>
            <person name="Arai W."/>
            <person name="Sasagawa Y."/>
            <person name="Umeda M."/>
            <person name="Hayashi T."/>
            <person name="Nikaido I."/>
            <person name="Watanabe H."/>
            <person name="Oguri K."/>
            <person name="Kitazato H."/>
            <person name="Fujioka K."/>
            <person name="Kido Y."/>
            <person name="Takami H."/>
        </authorList>
    </citation>
    <scope>NUCLEOTIDE SEQUENCE</scope>
    <source>
        <tissue evidence="8">Whole body</tissue>
    </source>
</reference>
<dbReference type="SMART" id="SM00275">
    <property type="entry name" value="G_alpha"/>
    <property type="match status" value="1"/>
</dbReference>